<dbReference type="EMBL" id="WVHT01000005">
    <property type="protein sequence ID" value="MXV51685.1"/>
    <property type="molecule type" value="Genomic_DNA"/>
</dbReference>
<name>A0A7K1YAS1_9SPHI</name>
<keyword evidence="1" id="KW-0732">Signal</keyword>
<evidence type="ECO:0000313" key="3">
    <source>
        <dbReference type="Proteomes" id="UP000466586"/>
    </source>
</evidence>
<organism evidence="2 3">
    <name type="scientific">Hufsiella arboris</name>
    <dbReference type="NCBI Taxonomy" id="2695275"/>
    <lineage>
        <taxon>Bacteria</taxon>
        <taxon>Pseudomonadati</taxon>
        <taxon>Bacteroidota</taxon>
        <taxon>Sphingobacteriia</taxon>
        <taxon>Sphingobacteriales</taxon>
        <taxon>Sphingobacteriaceae</taxon>
        <taxon>Hufsiella</taxon>
    </lineage>
</organism>
<dbReference type="RefSeq" id="WP_160844868.1">
    <property type="nucleotide sequence ID" value="NZ_WVHT01000005.1"/>
</dbReference>
<gene>
    <name evidence="2" type="ORF">GS399_11940</name>
</gene>
<feature type="signal peptide" evidence="1">
    <location>
        <begin position="1"/>
        <end position="23"/>
    </location>
</feature>
<dbReference type="Proteomes" id="UP000466586">
    <property type="component" value="Unassembled WGS sequence"/>
</dbReference>
<comment type="caution">
    <text evidence="2">The sequence shown here is derived from an EMBL/GenBank/DDBJ whole genome shotgun (WGS) entry which is preliminary data.</text>
</comment>
<sequence length="431" mass="47172">MIKNIKKTLLILGGIFLAFSSNAQTTTNSPYSQFGLGNLVGPILPQNRGLGGIATGVRQIGLYSNVNPENPASYSAIRLTTFEIGMTNSISELSKSNQTESSYTASLGHIAFGIPVTKKSALSFGLLPYSNVGYNYRQKATIDTNNVDYVYSGDGGLSKAYVGYGFGLGKHISFGFNASYLFGKLSSKRSTEFPDDIVTFTNSRIDRSASISGFSFDYGAQFYTKLSKKINLTIGYSGSANSSIDGKYTTLATRYTINNSGDESTAIDTSYNQEGNKQKIKLPLNNAVGFSISNTNRWLFGADFKMGKWSDFSVGNVNQGLNDSYTVNVGGQITPDPTAVSNYFNLIDYRLGFRYDKSYININNTDITSKAITLGLGLPLPSNRSTFYKINIGAELGQRGTLDNGLVRERYANIYIGFTLNDQWFIKYKFD</sequence>
<feature type="chain" id="PRO_5029682999" description="Aromatic hydrocarbon degradation protein" evidence="1">
    <location>
        <begin position="24"/>
        <end position="431"/>
    </location>
</feature>
<dbReference type="Gene3D" id="2.40.160.60">
    <property type="entry name" value="Outer membrane protein transport protein (OMPP1/FadL/TodX)"/>
    <property type="match status" value="1"/>
</dbReference>
<evidence type="ECO:0008006" key="4">
    <source>
        <dbReference type="Google" id="ProtNLM"/>
    </source>
</evidence>
<accession>A0A7K1YAS1</accession>
<dbReference type="SUPFAM" id="SSF56935">
    <property type="entry name" value="Porins"/>
    <property type="match status" value="1"/>
</dbReference>
<reference evidence="2 3" key="1">
    <citation type="submission" date="2019-11" db="EMBL/GenBank/DDBJ databases">
        <title>Pedobacter sp. HMF7647 Genome sequencing and assembly.</title>
        <authorList>
            <person name="Kang H."/>
            <person name="Kim H."/>
            <person name="Joh K."/>
        </authorList>
    </citation>
    <scope>NUCLEOTIDE SEQUENCE [LARGE SCALE GENOMIC DNA]</scope>
    <source>
        <strain evidence="2 3">HMF7647</strain>
    </source>
</reference>
<proteinExistence type="predicted"/>
<keyword evidence="3" id="KW-1185">Reference proteome</keyword>
<protein>
    <recommendedName>
        <fullName evidence="4">Aromatic hydrocarbon degradation protein</fullName>
    </recommendedName>
</protein>
<evidence type="ECO:0000313" key="2">
    <source>
        <dbReference type="EMBL" id="MXV51685.1"/>
    </source>
</evidence>
<dbReference type="AlphaFoldDB" id="A0A7K1YAS1"/>
<evidence type="ECO:0000256" key="1">
    <source>
        <dbReference type="SAM" id="SignalP"/>
    </source>
</evidence>